<gene>
    <name evidence="2" type="ORF">ACFQND_14530</name>
</gene>
<dbReference type="InterPro" id="IPR002925">
    <property type="entry name" value="Dienelactn_hydro"/>
</dbReference>
<dbReference type="Proteomes" id="UP001596270">
    <property type="component" value="Unassembled WGS sequence"/>
</dbReference>
<dbReference type="InterPro" id="IPR029058">
    <property type="entry name" value="AB_hydrolase_fold"/>
</dbReference>
<evidence type="ECO:0000259" key="1">
    <source>
        <dbReference type="Pfam" id="PF01738"/>
    </source>
</evidence>
<keyword evidence="3" id="KW-1185">Reference proteome</keyword>
<dbReference type="InterPro" id="IPR051049">
    <property type="entry name" value="Dienelactone_hydrolase-like"/>
</dbReference>
<dbReference type="GO" id="GO:0016787">
    <property type="term" value="F:hydrolase activity"/>
    <property type="evidence" value="ECO:0007669"/>
    <property type="project" value="UniProtKB-KW"/>
</dbReference>
<dbReference type="EMBL" id="JBHSRS010000077">
    <property type="protein sequence ID" value="MFC6282441.1"/>
    <property type="molecule type" value="Genomic_DNA"/>
</dbReference>
<reference evidence="3" key="1">
    <citation type="journal article" date="2019" name="Int. J. Syst. Evol. Microbiol.">
        <title>The Global Catalogue of Microorganisms (GCM) 10K type strain sequencing project: providing services to taxonomists for standard genome sequencing and annotation.</title>
        <authorList>
            <consortium name="The Broad Institute Genomics Platform"/>
            <consortium name="The Broad Institute Genome Sequencing Center for Infectious Disease"/>
            <person name="Wu L."/>
            <person name="Ma J."/>
        </authorList>
    </citation>
    <scope>NUCLEOTIDE SEQUENCE [LARGE SCALE GENOMIC DNA]</scope>
    <source>
        <strain evidence="3">CCUG 39402</strain>
    </source>
</reference>
<dbReference type="RefSeq" id="WP_371439502.1">
    <property type="nucleotide sequence ID" value="NZ_JBHSRS010000077.1"/>
</dbReference>
<dbReference type="PANTHER" id="PTHR46623">
    <property type="entry name" value="CARBOXYMETHYLENEBUTENOLIDASE-RELATED"/>
    <property type="match status" value="1"/>
</dbReference>
<dbReference type="Pfam" id="PF01738">
    <property type="entry name" value="DLH"/>
    <property type="match status" value="1"/>
</dbReference>
<proteinExistence type="predicted"/>
<organism evidence="2 3">
    <name type="scientific">Polaromonas aquatica</name>
    <dbReference type="NCBI Taxonomy" id="332657"/>
    <lineage>
        <taxon>Bacteria</taxon>
        <taxon>Pseudomonadati</taxon>
        <taxon>Pseudomonadota</taxon>
        <taxon>Betaproteobacteria</taxon>
        <taxon>Burkholderiales</taxon>
        <taxon>Comamonadaceae</taxon>
        <taxon>Polaromonas</taxon>
    </lineage>
</organism>
<keyword evidence="2" id="KW-0378">Hydrolase</keyword>
<comment type="caution">
    <text evidence="2">The sequence shown here is derived from an EMBL/GenBank/DDBJ whole genome shotgun (WGS) entry which is preliminary data.</text>
</comment>
<dbReference type="Gene3D" id="3.40.50.1820">
    <property type="entry name" value="alpha/beta hydrolase"/>
    <property type="match status" value="1"/>
</dbReference>
<feature type="domain" description="Dienelactone hydrolase" evidence="1">
    <location>
        <begin position="15"/>
        <end position="227"/>
    </location>
</feature>
<dbReference type="EC" id="3.1.-.-" evidence="2"/>
<dbReference type="PANTHER" id="PTHR46623:SF6">
    <property type="entry name" value="ALPHA_BETA-HYDROLASES SUPERFAMILY PROTEIN"/>
    <property type="match status" value="1"/>
</dbReference>
<sequence>MGKFIDLKAADGFSFPAYVAEPAGKPKAAMVVLQEIFGVNSHIQEVTDRFAAQGYLAVAPALFERVEKGVDTGYNEATMKAGIALKAAVLALPGAGIMQDIQAAIDHAAKASGGKVGIIGFCFGGLLAWRSAEMLKGLSAAVPYYGGGMVAPEEIARKPKVPVMAHLSDHDHSAPMEGVNALIKAHPEVEVHIYNADHGFNCDHRGAYNEAAANLARERTLAFLAKHLT</sequence>
<accession>A0ABW1U146</accession>
<protein>
    <submittedName>
        <fullName evidence="2">Dienelactone hydrolase family protein</fullName>
        <ecNumber evidence="2">3.1.-.-</ecNumber>
    </submittedName>
</protein>
<name>A0ABW1U146_9BURK</name>
<evidence type="ECO:0000313" key="2">
    <source>
        <dbReference type="EMBL" id="MFC6282441.1"/>
    </source>
</evidence>
<evidence type="ECO:0000313" key="3">
    <source>
        <dbReference type="Proteomes" id="UP001596270"/>
    </source>
</evidence>
<dbReference type="SUPFAM" id="SSF53474">
    <property type="entry name" value="alpha/beta-Hydrolases"/>
    <property type="match status" value="1"/>
</dbReference>